<evidence type="ECO:0000256" key="1">
    <source>
        <dbReference type="ARBA" id="ARBA00005384"/>
    </source>
</evidence>
<dbReference type="Gene3D" id="3.90.1150.10">
    <property type="entry name" value="Aspartate Aminotransferase, domain 1"/>
    <property type="match status" value="1"/>
</dbReference>
<evidence type="ECO:0000259" key="6">
    <source>
        <dbReference type="PROSITE" id="PS50949"/>
    </source>
</evidence>
<keyword evidence="7" id="KW-0808">Transferase</keyword>
<evidence type="ECO:0000256" key="4">
    <source>
        <dbReference type="ARBA" id="ARBA00023125"/>
    </source>
</evidence>
<dbReference type="PRINTS" id="PR00035">
    <property type="entry name" value="HTHGNTR"/>
</dbReference>
<dbReference type="EMBL" id="JBHTLY010000002">
    <property type="protein sequence ID" value="MFD1201737.1"/>
    <property type="molecule type" value="Genomic_DNA"/>
</dbReference>
<sequence length="449" mass="49125">MTRITALELLSSRMTLRTTSALTQTVADMITAGLLSHGDRLPTVREVAQECGMSRSAVGEAWRELGARGLIETRQRGGTVVLGKPPTPRAIRYESMIRSTFSGVRDLANTRTDSLTYPDLTRALTWSVSQPHLHEPFTAPITPELQRVMEKGWSFDPQQFITVHGLMDGIELALSLLVKPGDAVAVETPTQGRVLDVLESLRARVIPVHYGESGPDLDELRRALISKPVLFIYQPGASLPSGRSVDDKWIAAAASIIPPTLPVLELSHLSLLHDSQLSLGSVLPEQVTQIRAYNLFFGADMRIAVIGGTSELLDAMWMRLTYSTRFVSRLLQGALAFLLQDAQATQELHSLIAAMRERHDLLASALREHGFLVENTPGPSIWLAVPDDHSVCARLSQQGIAVHPGRFFQAVPVPEERIHINSAAVDGDHAEVAALVKGACELFSPFDRP</sequence>
<dbReference type="Gene3D" id="1.10.10.10">
    <property type="entry name" value="Winged helix-like DNA-binding domain superfamily/Winged helix DNA-binding domain"/>
    <property type="match status" value="1"/>
</dbReference>
<keyword evidence="5" id="KW-0804">Transcription</keyword>
<name>A0ABW3TN56_9MICO</name>
<dbReference type="SMART" id="SM00345">
    <property type="entry name" value="HTH_GNTR"/>
    <property type="match status" value="1"/>
</dbReference>
<keyword evidence="3" id="KW-0805">Transcription regulation</keyword>
<dbReference type="InterPro" id="IPR036390">
    <property type="entry name" value="WH_DNA-bd_sf"/>
</dbReference>
<dbReference type="PROSITE" id="PS50949">
    <property type="entry name" value="HTH_GNTR"/>
    <property type="match status" value="1"/>
</dbReference>
<comment type="caution">
    <text evidence="7">The sequence shown here is derived from an EMBL/GenBank/DDBJ whole genome shotgun (WGS) entry which is preliminary data.</text>
</comment>
<evidence type="ECO:0000256" key="5">
    <source>
        <dbReference type="ARBA" id="ARBA00023163"/>
    </source>
</evidence>
<dbReference type="PANTHER" id="PTHR46577:SF1">
    <property type="entry name" value="HTH-TYPE TRANSCRIPTIONAL REGULATORY PROTEIN GABR"/>
    <property type="match status" value="1"/>
</dbReference>
<dbReference type="GO" id="GO:0008483">
    <property type="term" value="F:transaminase activity"/>
    <property type="evidence" value="ECO:0007669"/>
    <property type="project" value="UniProtKB-KW"/>
</dbReference>
<evidence type="ECO:0000313" key="8">
    <source>
        <dbReference type="Proteomes" id="UP001597181"/>
    </source>
</evidence>
<dbReference type="Proteomes" id="UP001597181">
    <property type="component" value="Unassembled WGS sequence"/>
</dbReference>
<protein>
    <submittedName>
        <fullName evidence="7">Aminotransferase class I/II-fold pyridoxal phosphate-dependent enzyme</fullName>
    </submittedName>
</protein>
<dbReference type="Gene3D" id="3.40.640.10">
    <property type="entry name" value="Type I PLP-dependent aspartate aminotransferase-like (Major domain)"/>
    <property type="match status" value="1"/>
</dbReference>
<organism evidence="7 8">
    <name type="scientific">Leucobacter albus</name>
    <dbReference type="NCBI Taxonomy" id="272210"/>
    <lineage>
        <taxon>Bacteria</taxon>
        <taxon>Bacillati</taxon>
        <taxon>Actinomycetota</taxon>
        <taxon>Actinomycetes</taxon>
        <taxon>Micrococcales</taxon>
        <taxon>Microbacteriaceae</taxon>
        <taxon>Leucobacter</taxon>
    </lineage>
</organism>
<dbReference type="InterPro" id="IPR000524">
    <property type="entry name" value="Tscrpt_reg_HTH_GntR"/>
</dbReference>
<accession>A0ABW3TN56</accession>
<dbReference type="RefSeq" id="WP_343957655.1">
    <property type="nucleotide sequence ID" value="NZ_BAAAKZ010000002.1"/>
</dbReference>
<keyword evidence="7" id="KW-0032">Aminotransferase</keyword>
<evidence type="ECO:0000256" key="3">
    <source>
        <dbReference type="ARBA" id="ARBA00023015"/>
    </source>
</evidence>
<dbReference type="InterPro" id="IPR015424">
    <property type="entry name" value="PyrdxlP-dep_Trfase"/>
</dbReference>
<dbReference type="InterPro" id="IPR015421">
    <property type="entry name" value="PyrdxlP-dep_Trfase_major"/>
</dbReference>
<dbReference type="InterPro" id="IPR004839">
    <property type="entry name" value="Aminotransferase_I/II_large"/>
</dbReference>
<dbReference type="SUPFAM" id="SSF46785">
    <property type="entry name" value="Winged helix' DNA-binding domain"/>
    <property type="match status" value="1"/>
</dbReference>
<proteinExistence type="inferred from homology"/>
<keyword evidence="2" id="KW-0663">Pyridoxal phosphate</keyword>
<keyword evidence="8" id="KW-1185">Reference proteome</keyword>
<keyword evidence="4" id="KW-0238">DNA-binding</keyword>
<dbReference type="PANTHER" id="PTHR46577">
    <property type="entry name" value="HTH-TYPE TRANSCRIPTIONAL REGULATORY PROTEIN GABR"/>
    <property type="match status" value="1"/>
</dbReference>
<dbReference type="Pfam" id="PF00392">
    <property type="entry name" value="GntR"/>
    <property type="match status" value="1"/>
</dbReference>
<dbReference type="SUPFAM" id="SSF53383">
    <property type="entry name" value="PLP-dependent transferases"/>
    <property type="match status" value="1"/>
</dbReference>
<dbReference type="InterPro" id="IPR015422">
    <property type="entry name" value="PyrdxlP-dep_Trfase_small"/>
</dbReference>
<feature type="domain" description="HTH gntR-type" evidence="6">
    <location>
        <begin position="16"/>
        <end position="84"/>
    </location>
</feature>
<dbReference type="Pfam" id="PF00155">
    <property type="entry name" value="Aminotran_1_2"/>
    <property type="match status" value="1"/>
</dbReference>
<comment type="similarity">
    <text evidence="1">In the C-terminal section; belongs to the class-I pyridoxal-phosphate-dependent aminotransferase family.</text>
</comment>
<dbReference type="CDD" id="cd07377">
    <property type="entry name" value="WHTH_GntR"/>
    <property type="match status" value="1"/>
</dbReference>
<dbReference type="InterPro" id="IPR051446">
    <property type="entry name" value="HTH_trans_reg/aminotransferase"/>
</dbReference>
<evidence type="ECO:0000313" key="7">
    <source>
        <dbReference type="EMBL" id="MFD1201737.1"/>
    </source>
</evidence>
<gene>
    <name evidence="7" type="ORF">ACFQ3U_07520</name>
</gene>
<reference evidence="8" key="1">
    <citation type="journal article" date="2019" name="Int. J. Syst. Evol. Microbiol.">
        <title>The Global Catalogue of Microorganisms (GCM) 10K type strain sequencing project: providing services to taxonomists for standard genome sequencing and annotation.</title>
        <authorList>
            <consortium name="The Broad Institute Genomics Platform"/>
            <consortium name="The Broad Institute Genome Sequencing Center for Infectious Disease"/>
            <person name="Wu L."/>
            <person name="Ma J."/>
        </authorList>
    </citation>
    <scope>NUCLEOTIDE SEQUENCE [LARGE SCALE GENOMIC DNA]</scope>
    <source>
        <strain evidence="8">CCUG 50213</strain>
    </source>
</reference>
<dbReference type="InterPro" id="IPR036388">
    <property type="entry name" value="WH-like_DNA-bd_sf"/>
</dbReference>
<evidence type="ECO:0000256" key="2">
    <source>
        <dbReference type="ARBA" id="ARBA00022898"/>
    </source>
</evidence>